<evidence type="ECO:0000313" key="3">
    <source>
        <dbReference type="Proteomes" id="UP001300261"/>
    </source>
</evidence>
<comment type="caution">
    <text evidence="2">The sequence shown here is derived from an EMBL/GenBank/DDBJ whole genome shotgun (WGS) entry which is preliminary data.</text>
</comment>
<protein>
    <submittedName>
        <fullName evidence="2">Host attachment family protein</fullName>
    </submittedName>
</protein>
<dbReference type="Proteomes" id="UP001300261">
    <property type="component" value="Unassembled WGS sequence"/>
</dbReference>
<dbReference type="InterPro" id="IPR041374">
    <property type="entry name" value="BaeRF_family12"/>
</dbReference>
<accession>A0ABT3R7C8</accession>
<feature type="region of interest" description="Disordered" evidence="1">
    <location>
        <begin position="39"/>
        <end position="71"/>
    </location>
</feature>
<evidence type="ECO:0000256" key="1">
    <source>
        <dbReference type="SAM" id="MobiDB-lite"/>
    </source>
</evidence>
<organism evidence="2 3">
    <name type="scientific">Roseibium salinum</name>
    <dbReference type="NCBI Taxonomy" id="1604349"/>
    <lineage>
        <taxon>Bacteria</taxon>
        <taxon>Pseudomonadati</taxon>
        <taxon>Pseudomonadota</taxon>
        <taxon>Alphaproteobacteria</taxon>
        <taxon>Hyphomicrobiales</taxon>
        <taxon>Stappiaceae</taxon>
        <taxon>Roseibium</taxon>
    </lineage>
</organism>
<reference evidence="2 3" key="1">
    <citation type="journal article" date="2016" name="Int. J. Syst. Evol. Microbiol.">
        <title>Labrenzia salina sp. nov., isolated from the rhizosphere of the halophyte Arthrocnemum macrostachyum.</title>
        <authorList>
            <person name="Camacho M."/>
            <person name="Redondo-Gomez S."/>
            <person name="Rodriguez-Llorente I."/>
            <person name="Rohde M."/>
            <person name="Sproer C."/>
            <person name="Schumann P."/>
            <person name="Klenk H.P."/>
            <person name="Montero-Calasanz M.D.C."/>
        </authorList>
    </citation>
    <scope>NUCLEOTIDE SEQUENCE [LARGE SCALE GENOMIC DNA]</scope>
    <source>
        <strain evidence="2 3">DSM 29163</strain>
    </source>
</reference>
<gene>
    <name evidence="2" type="ORF">ON753_22950</name>
</gene>
<dbReference type="RefSeq" id="WP_265965867.1">
    <property type="nucleotide sequence ID" value="NZ_JAPEVI010000003.1"/>
</dbReference>
<dbReference type="EMBL" id="JAPEVI010000003">
    <property type="protein sequence ID" value="MCX2725190.1"/>
    <property type="molecule type" value="Genomic_DNA"/>
</dbReference>
<name>A0ABT3R7C8_9HYPH</name>
<sequence length="151" mass="17172">MHQAIRLKHDGWVVIADGSKALFLRNAGDEVFPNLEVFKKEEQENPANRDQLTDRPGRFNDGPQVHRSAVSETDWHQFEEDKFATELAETLYKRAHKGDFSEIVLVAAPAVLGKVRKELHKEVADKVVAEIDKDLTNHPVDKIEKLILQTP</sequence>
<evidence type="ECO:0000313" key="2">
    <source>
        <dbReference type="EMBL" id="MCX2725190.1"/>
    </source>
</evidence>
<proteinExistence type="predicted"/>
<dbReference type="Pfam" id="PF18856">
    <property type="entry name" value="baeRF_family12"/>
    <property type="match status" value="1"/>
</dbReference>
<keyword evidence="3" id="KW-1185">Reference proteome</keyword>